<dbReference type="Proteomes" id="UP001225378">
    <property type="component" value="Chromosome"/>
</dbReference>
<evidence type="ECO:0000313" key="7">
    <source>
        <dbReference type="Proteomes" id="UP001225378"/>
    </source>
</evidence>
<evidence type="ECO:0000256" key="2">
    <source>
        <dbReference type="ARBA" id="ARBA00023015"/>
    </source>
</evidence>
<dbReference type="InterPro" id="IPR036390">
    <property type="entry name" value="WH_DNA-bd_sf"/>
</dbReference>
<dbReference type="FunFam" id="1.10.10.10:FF:000001">
    <property type="entry name" value="LysR family transcriptional regulator"/>
    <property type="match status" value="1"/>
</dbReference>
<dbReference type="PRINTS" id="PR00039">
    <property type="entry name" value="HTHLYSR"/>
</dbReference>
<dbReference type="PANTHER" id="PTHR30419:SF31">
    <property type="entry name" value="BLR3139 PROTEIN"/>
    <property type="match status" value="1"/>
</dbReference>
<dbReference type="InterPro" id="IPR036388">
    <property type="entry name" value="WH-like_DNA-bd_sf"/>
</dbReference>
<dbReference type="GO" id="GO:0005829">
    <property type="term" value="C:cytosol"/>
    <property type="evidence" value="ECO:0007669"/>
    <property type="project" value="TreeGrafter"/>
</dbReference>
<comment type="similarity">
    <text evidence="1">Belongs to the LysR transcriptional regulatory family.</text>
</comment>
<keyword evidence="4" id="KW-0804">Transcription</keyword>
<dbReference type="GO" id="GO:0003700">
    <property type="term" value="F:DNA-binding transcription factor activity"/>
    <property type="evidence" value="ECO:0007669"/>
    <property type="project" value="InterPro"/>
</dbReference>
<dbReference type="PANTHER" id="PTHR30419">
    <property type="entry name" value="HTH-TYPE TRANSCRIPTIONAL REGULATOR YBHD"/>
    <property type="match status" value="1"/>
</dbReference>
<dbReference type="Gene3D" id="3.40.190.290">
    <property type="match status" value="1"/>
</dbReference>
<reference evidence="6 7" key="1">
    <citation type="journal article" date="2024" name="Microbiology">
        <title>Methylomarinum rosea sp. nov., a novel halophilic methanotrophic bacterium from the hypersaline Lake Elton.</title>
        <authorList>
            <person name="Suleimanov R.Z."/>
            <person name="Oshkin I.Y."/>
            <person name="Danilova O.V."/>
            <person name="Suzina N.E."/>
            <person name="Dedysh S.N."/>
        </authorList>
    </citation>
    <scope>NUCLEOTIDE SEQUENCE [LARGE SCALE GENOMIC DNA]</scope>
    <source>
        <strain evidence="6 7">Ch1-1</strain>
    </source>
</reference>
<dbReference type="SUPFAM" id="SSF46785">
    <property type="entry name" value="Winged helix' DNA-binding domain"/>
    <property type="match status" value="1"/>
</dbReference>
<dbReference type="InterPro" id="IPR050950">
    <property type="entry name" value="HTH-type_LysR_regulators"/>
</dbReference>
<evidence type="ECO:0000313" key="6">
    <source>
        <dbReference type="EMBL" id="XBS19257.1"/>
    </source>
</evidence>
<accession>A0AAU7NQM3</accession>
<dbReference type="Gene3D" id="1.10.10.10">
    <property type="entry name" value="Winged helix-like DNA-binding domain superfamily/Winged helix DNA-binding domain"/>
    <property type="match status" value="1"/>
</dbReference>
<evidence type="ECO:0000256" key="3">
    <source>
        <dbReference type="ARBA" id="ARBA00023125"/>
    </source>
</evidence>
<keyword evidence="2" id="KW-0805">Transcription regulation</keyword>
<dbReference type="GO" id="GO:0003677">
    <property type="term" value="F:DNA binding"/>
    <property type="evidence" value="ECO:0007669"/>
    <property type="project" value="UniProtKB-KW"/>
</dbReference>
<dbReference type="Pfam" id="PF03466">
    <property type="entry name" value="LysR_substrate"/>
    <property type="match status" value="1"/>
</dbReference>
<dbReference type="RefSeq" id="WP_349431194.1">
    <property type="nucleotide sequence ID" value="NZ_CP157743.1"/>
</dbReference>
<evidence type="ECO:0000256" key="4">
    <source>
        <dbReference type="ARBA" id="ARBA00023163"/>
    </source>
</evidence>
<dbReference type="Pfam" id="PF00126">
    <property type="entry name" value="HTH_1"/>
    <property type="match status" value="1"/>
</dbReference>
<gene>
    <name evidence="6" type="ORF">Q9L42_012860</name>
</gene>
<protein>
    <submittedName>
        <fullName evidence="6">LysR family transcriptional regulator</fullName>
    </submittedName>
</protein>
<keyword evidence="3" id="KW-0238">DNA-binding</keyword>
<evidence type="ECO:0000256" key="1">
    <source>
        <dbReference type="ARBA" id="ARBA00009437"/>
    </source>
</evidence>
<dbReference type="AlphaFoldDB" id="A0AAU7NQM3"/>
<dbReference type="InterPro" id="IPR000847">
    <property type="entry name" value="LysR_HTH_N"/>
</dbReference>
<dbReference type="PROSITE" id="PS50931">
    <property type="entry name" value="HTH_LYSR"/>
    <property type="match status" value="1"/>
</dbReference>
<sequence>MFIRQIDYLLALAKTGHFGRAAEACHVSQPALSTAIQHLEEELGITIIKRGHRFQGFTDEGEKVLQWARILAQNWEGMRQAAAQYSQQLTGILQLGAIPTTLPVTPLLTEPCQLEYPGMTIKLVSHCAEKLIRLLDNFELDLALTYLGDSRLKGFATLSLYRERYVLLARNPDPGLIKSHLSWRDIAGFPLCLLTQNMQNRRLIDAAFREADATPNVKLETDSIFALYAHVRSAGLYSIVPHSMLSQFELHQEVTALPLTPELSREVGLIMRRQSTSSPIQDAAWQIAQQLDLQRRFDAMITTAY</sequence>
<evidence type="ECO:0000259" key="5">
    <source>
        <dbReference type="PROSITE" id="PS50931"/>
    </source>
</evidence>
<name>A0AAU7NQM3_9GAMM</name>
<dbReference type="SUPFAM" id="SSF53850">
    <property type="entry name" value="Periplasmic binding protein-like II"/>
    <property type="match status" value="1"/>
</dbReference>
<feature type="domain" description="HTH lysR-type" evidence="5">
    <location>
        <begin position="1"/>
        <end position="58"/>
    </location>
</feature>
<dbReference type="EMBL" id="CP157743">
    <property type="protein sequence ID" value="XBS19257.1"/>
    <property type="molecule type" value="Genomic_DNA"/>
</dbReference>
<dbReference type="KEGG" id="mech:Q9L42_012860"/>
<dbReference type="InterPro" id="IPR005119">
    <property type="entry name" value="LysR_subst-bd"/>
</dbReference>
<proteinExistence type="inferred from homology"/>
<dbReference type="CDD" id="cd05466">
    <property type="entry name" value="PBP2_LTTR_substrate"/>
    <property type="match status" value="1"/>
</dbReference>
<organism evidence="6 7">
    <name type="scientific">Methylomarinum roseum</name>
    <dbReference type="NCBI Taxonomy" id="3067653"/>
    <lineage>
        <taxon>Bacteria</taxon>
        <taxon>Pseudomonadati</taxon>
        <taxon>Pseudomonadota</taxon>
        <taxon>Gammaproteobacteria</taxon>
        <taxon>Methylococcales</taxon>
        <taxon>Methylococcaceae</taxon>
        <taxon>Methylomarinum</taxon>
    </lineage>
</organism>
<keyword evidence="7" id="KW-1185">Reference proteome</keyword>